<accession>A0A4R0RCX2</accession>
<gene>
    <name evidence="2" type="ORF">EIP91_002051</name>
</gene>
<proteinExistence type="predicted"/>
<feature type="signal peptide" evidence="1">
    <location>
        <begin position="1"/>
        <end position="19"/>
    </location>
</feature>
<evidence type="ECO:0000313" key="2">
    <source>
        <dbReference type="EMBL" id="TCD65891.1"/>
    </source>
</evidence>
<keyword evidence="1" id="KW-0732">Signal</keyword>
<organism evidence="2 3">
    <name type="scientific">Steccherinum ochraceum</name>
    <dbReference type="NCBI Taxonomy" id="92696"/>
    <lineage>
        <taxon>Eukaryota</taxon>
        <taxon>Fungi</taxon>
        <taxon>Dikarya</taxon>
        <taxon>Basidiomycota</taxon>
        <taxon>Agaricomycotina</taxon>
        <taxon>Agaricomycetes</taxon>
        <taxon>Polyporales</taxon>
        <taxon>Steccherinaceae</taxon>
        <taxon>Steccherinum</taxon>
    </lineage>
</organism>
<dbReference type="OrthoDB" id="2749676at2759"/>
<evidence type="ECO:0000256" key="1">
    <source>
        <dbReference type="SAM" id="SignalP"/>
    </source>
</evidence>
<evidence type="ECO:0000313" key="3">
    <source>
        <dbReference type="Proteomes" id="UP000292702"/>
    </source>
</evidence>
<reference evidence="2 3" key="1">
    <citation type="submission" date="2018-11" db="EMBL/GenBank/DDBJ databases">
        <title>Genome assembly of Steccherinum ochraceum LE-BIN_3174, the white-rot fungus of the Steccherinaceae family (The Residual Polyporoid clade, Polyporales, Basidiomycota).</title>
        <authorList>
            <person name="Fedorova T.V."/>
            <person name="Glazunova O.A."/>
            <person name="Landesman E.O."/>
            <person name="Moiseenko K.V."/>
            <person name="Psurtseva N.V."/>
            <person name="Savinova O.S."/>
            <person name="Shakhova N.V."/>
            <person name="Tyazhelova T.V."/>
            <person name="Vasina D.V."/>
        </authorList>
    </citation>
    <scope>NUCLEOTIDE SEQUENCE [LARGE SCALE GENOMIC DNA]</scope>
    <source>
        <strain evidence="2 3">LE-BIN_3174</strain>
    </source>
</reference>
<dbReference type="EMBL" id="RWJN01000159">
    <property type="protein sequence ID" value="TCD65891.1"/>
    <property type="molecule type" value="Genomic_DNA"/>
</dbReference>
<evidence type="ECO:0008006" key="4">
    <source>
        <dbReference type="Google" id="ProtNLM"/>
    </source>
</evidence>
<protein>
    <recommendedName>
        <fullName evidence="4">Dirigent protein</fullName>
    </recommendedName>
</protein>
<feature type="chain" id="PRO_5020967596" description="Dirigent protein" evidence="1">
    <location>
        <begin position="20"/>
        <end position="175"/>
    </location>
</feature>
<dbReference type="AlphaFoldDB" id="A0A4R0RCX2"/>
<name>A0A4R0RCX2_9APHY</name>
<comment type="caution">
    <text evidence="2">The sequence shown here is derived from an EMBL/GenBank/DDBJ whole genome shotgun (WGS) entry which is preliminary data.</text>
</comment>
<keyword evidence="3" id="KW-1185">Reference proteome</keyword>
<dbReference type="Proteomes" id="UP000292702">
    <property type="component" value="Unassembled WGS sequence"/>
</dbReference>
<sequence>MSILLFLCALSLVSCIALASTSSHSFIHKLWKSRTSPSFEPILSISVPLGPKNVLKGPFGSRTNMALLSGIVNDASGKPIGHIVPNTSVANGIVAASGTYFPTVSITIQWGADDTFAYLSLSGVGVLGNTTMVYIRMDTDGNSAYAAWGQQFLIGEVSYPEEGGPALFKVFAHAS</sequence>